<dbReference type="Proteomes" id="UP001346149">
    <property type="component" value="Unassembled WGS sequence"/>
</dbReference>
<dbReference type="EMBL" id="JAXQNO010000002">
    <property type="protein sequence ID" value="KAK4802705.1"/>
    <property type="molecule type" value="Genomic_DNA"/>
</dbReference>
<protein>
    <submittedName>
        <fullName evidence="3">Uncharacterized protein</fullName>
    </submittedName>
</protein>
<feature type="region of interest" description="Disordered" evidence="1">
    <location>
        <begin position="62"/>
        <end position="88"/>
    </location>
</feature>
<evidence type="ECO:0000313" key="3">
    <source>
        <dbReference type="EMBL" id="KAK4802705.1"/>
    </source>
</evidence>
<reference evidence="3 4" key="1">
    <citation type="journal article" date="2023" name="Hortic Res">
        <title>Pangenome of water caltrop reveals structural variations and asymmetric subgenome divergence after allopolyploidization.</title>
        <authorList>
            <person name="Zhang X."/>
            <person name="Chen Y."/>
            <person name="Wang L."/>
            <person name="Yuan Y."/>
            <person name="Fang M."/>
            <person name="Shi L."/>
            <person name="Lu R."/>
            <person name="Comes H.P."/>
            <person name="Ma Y."/>
            <person name="Chen Y."/>
            <person name="Huang G."/>
            <person name="Zhou Y."/>
            <person name="Zheng Z."/>
            <person name="Qiu Y."/>
        </authorList>
    </citation>
    <scope>NUCLEOTIDE SEQUENCE [LARGE SCALE GENOMIC DNA]</scope>
    <source>
        <strain evidence="3">F231</strain>
    </source>
</reference>
<evidence type="ECO:0000256" key="1">
    <source>
        <dbReference type="SAM" id="MobiDB-lite"/>
    </source>
</evidence>
<organism evidence="3 4">
    <name type="scientific">Trapa natans</name>
    <name type="common">Water chestnut</name>
    <dbReference type="NCBI Taxonomy" id="22666"/>
    <lineage>
        <taxon>Eukaryota</taxon>
        <taxon>Viridiplantae</taxon>
        <taxon>Streptophyta</taxon>
        <taxon>Embryophyta</taxon>
        <taxon>Tracheophyta</taxon>
        <taxon>Spermatophyta</taxon>
        <taxon>Magnoliopsida</taxon>
        <taxon>eudicotyledons</taxon>
        <taxon>Gunneridae</taxon>
        <taxon>Pentapetalae</taxon>
        <taxon>rosids</taxon>
        <taxon>malvids</taxon>
        <taxon>Myrtales</taxon>
        <taxon>Lythraceae</taxon>
        <taxon>Trapa</taxon>
    </lineage>
</organism>
<evidence type="ECO:0000256" key="2">
    <source>
        <dbReference type="SAM" id="SignalP"/>
    </source>
</evidence>
<keyword evidence="4" id="KW-1185">Reference proteome</keyword>
<name>A0AAN7MV69_TRANT</name>
<sequence length="88" mass="9568">MAPSPSMKPSFFLVFIFLLIISPQPLEGYGGGFRDPNSVAFARSKVQLFPWRKLIRTNGQLLDYEPPGSNPAHDPPTSVRRGGKGGGP</sequence>
<proteinExistence type="predicted"/>
<comment type="caution">
    <text evidence="3">The sequence shown here is derived from an EMBL/GenBank/DDBJ whole genome shotgun (WGS) entry which is preliminary data.</text>
</comment>
<feature type="chain" id="PRO_5042888638" evidence="2">
    <location>
        <begin position="29"/>
        <end position="88"/>
    </location>
</feature>
<dbReference type="AlphaFoldDB" id="A0AAN7MV69"/>
<keyword evidence="2" id="KW-0732">Signal</keyword>
<accession>A0AAN7MV69</accession>
<gene>
    <name evidence="3" type="ORF">SAY86_000908</name>
</gene>
<feature type="signal peptide" evidence="2">
    <location>
        <begin position="1"/>
        <end position="28"/>
    </location>
</feature>
<evidence type="ECO:0000313" key="4">
    <source>
        <dbReference type="Proteomes" id="UP001346149"/>
    </source>
</evidence>